<keyword evidence="3" id="KW-1185">Reference proteome</keyword>
<dbReference type="InterPro" id="IPR025737">
    <property type="entry name" value="FApF"/>
</dbReference>
<gene>
    <name evidence="2" type="ORF">IB285_10715</name>
</gene>
<evidence type="ECO:0000313" key="3">
    <source>
        <dbReference type="Proteomes" id="UP000635384"/>
    </source>
</evidence>
<dbReference type="EMBL" id="JACXLC010000001">
    <property type="protein sequence ID" value="MBD2842729.1"/>
    <property type="molecule type" value="Genomic_DNA"/>
</dbReference>
<keyword evidence="1" id="KW-0732">Signal</keyword>
<evidence type="ECO:0008006" key="4">
    <source>
        <dbReference type="Google" id="ProtNLM"/>
    </source>
</evidence>
<dbReference type="Proteomes" id="UP000635384">
    <property type="component" value="Unassembled WGS sequence"/>
</dbReference>
<feature type="chain" id="PRO_5045990120" description="Transporter" evidence="1">
    <location>
        <begin position="23"/>
        <end position="269"/>
    </location>
</feature>
<evidence type="ECO:0000256" key="1">
    <source>
        <dbReference type="SAM" id="SignalP"/>
    </source>
</evidence>
<protein>
    <recommendedName>
        <fullName evidence="4">Transporter</fullName>
    </recommendedName>
</protein>
<dbReference type="RefSeq" id="WP_190788170.1">
    <property type="nucleotide sequence ID" value="NZ_JACXLC010000001.1"/>
</dbReference>
<evidence type="ECO:0000313" key="2">
    <source>
        <dbReference type="EMBL" id="MBD2842729.1"/>
    </source>
</evidence>
<name>A0ABR8KS04_9SPHN</name>
<proteinExistence type="predicted"/>
<sequence length="269" mass="29232">MTVLIRGSLVAACATFSTAAHAGAWPTGEGESYQKIAINILDTSDRFGDDLPEFENFEDFTLAYYAEFGLDEKTTLIVQVPYRDLENRSAGVTTSNSGIGDVDLGLKYSISDGPFVVSVQGLAKLPYLYSENAALPLGNGQLDLEGRLLVGRSLGKFGYFGAEIGYRYRAEEPSDEIRYLVEYGFDLTDSLYTRAKLDGILSVGNAADVATANPANPSIPLEFDLGRLEATVGYKFTDRFAFEFTAAPNIYGDNTLQGTTFQFAVVGQF</sequence>
<reference evidence="2 3" key="1">
    <citation type="submission" date="2020-09" db="EMBL/GenBank/DDBJ databases">
        <authorList>
            <person name="Yoon J.-W."/>
        </authorList>
    </citation>
    <scope>NUCLEOTIDE SEQUENCE [LARGE SCALE GENOMIC DNA]</scope>
    <source>
        <strain evidence="2 3">KMU-140</strain>
    </source>
</reference>
<organism evidence="2 3">
    <name type="scientific">Erythrobacter rubeus</name>
    <dbReference type="NCBI Taxonomy" id="2760803"/>
    <lineage>
        <taxon>Bacteria</taxon>
        <taxon>Pseudomonadati</taxon>
        <taxon>Pseudomonadota</taxon>
        <taxon>Alphaproteobacteria</taxon>
        <taxon>Sphingomonadales</taxon>
        <taxon>Erythrobacteraceae</taxon>
        <taxon>Erythrobacter/Porphyrobacter group</taxon>
        <taxon>Erythrobacter</taxon>
    </lineage>
</organism>
<feature type="signal peptide" evidence="1">
    <location>
        <begin position="1"/>
        <end position="22"/>
    </location>
</feature>
<accession>A0ABR8KS04</accession>
<comment type="caution">
    <text evidence="2">The sequence shown here is derived from an EMBL/GenBank/DDBJ whole genome shotgun (WGS) entry which is preliminary data.</text>
</comment>
<dbReference type="Pfam" id="PF13557">
    <property type="entry name" value="Phenol_MetA_deg"/>
    <property type="match status" value="1"/>
</dbReference>